<dbReference type="GO" id="GO:0009378">
    <property type="term" value="F:four-way junction helicase activity"/>
    <property type="evidence" value="ECO:0007669"/>
    <property type="project" value="TreeGrafter"/>
</dbReference>
<keyword evidence="5" id="KW-0347">Helicase</keyword>
<dbReference type="CDD" id="cd18801">
    <property type="entry name" value="SF2_C_FANCM_Hef"/>
    <property type="match status" value="1"/>
</dbReference>
<evidence type="ECO:0000256" key="9">
    <source>
        <dbReference type="RuleBase" id="RU367027"/>
    </source>
</evidence>
<dbReference type="SMART" id="SM00490">
    <property type="entry name" value="HELICc"/>
    <property type="match status" value="1"/>
</dbReference>
<dbReference type="InterPro" id="IPR027417">
    <property type="entry name" value="P-loop_NTPase"/>
</dbReference>
<dbReference type="InterPro" id="IPR001650">
    <property type="entry name" value="Helicase_C-like"/>
</dbReference>
<dbReference type="Gene3D" id="3.40.50.300">
    <property type="entry name" value="P-loop containing nucleotide triphosphate hydrolases"/>
    <property type="match status" value="2"/>
</dbReference>
<dbReference type="STRING" id="930990.A0A067N6X9"/>
<dbReference type="FunFam" id="3.40.50.300:FF:000861">
    <property type="entry name" value="Fanconi anemia, complementation group M"/>
    <property type="match status" value="1"/>
</dbReference>
<evidence type="ECO:0000256" key="1">
    <source>
        <dbReference type="ARBA" id="ARBA00004123"/>
    </source>
</evidence>
<protein>
    <recommendedName>
        <fullName evidence="9">ATP-dependent DNA helicase</fullName>
        <ecNumber evidence="9">3.6.4.12</ecNumber>
    </recommendedName>
</protein>
<dbReference type="OrthoDB" id="164902at2759"/>
<dbReference type="GO" id="GO:0036297">
    <property type="term" value="P:interstrand cross-link repair"/>
    <property type="evidence" value="ECO:0007669"/>
    <property type="project" value="TreeGrafter"/>
</dbReference>
<feature type="non-terminal residue" evidence="12">
    <location>
        <position position="541"/>
    </location>
</feature>
<keyword evidence="6" id="KW-0067">ATP-binding</keyword>
<evidence type="ECO:0000313" key="13">
    <source>
        <dbReference type="Proteomes" id="UP000027195"/>
    </source>
</evidence>
<feature type="domain" description="Helicase C-terminal" evidence="11">
    <location>
        <begin position="364"/>
        <end position="534"/>
    </location>
</feature>
<evidence type="ECO:0000259" key="10">
    <source>
        <dbReference type="PROSITE" id="PS51192"/>
    </source>
</evidence>
<dbReference type="Pfam" id="PF00271">
    <property type="entry name" value="Helicase_C"/>
    <property type="match status" value="1"/>
</dbReference>
<keyword evidence="7" id="KW-0539">Nucleus</keyword>
<dbReference type="SMART" id="SM00487">
    <property type="entry name" value="DEXDc"/>
    <property type="match status" value="1"/>
</dbReference>
<evidence type="ECO:0000256" key="5">
    <source>
        <dbReference type="ARBA" id="ARBA00022806"/>
    </source>
</evidence>
<dbReference type="Pfam" id="PF00270">
    <property type="entry name" value="DEAD"/>
    <property type="match status" value="1"/>
</dbReference>
<dbReference type="GO" id="GO:0016887">
    <property type="term" value="F:ATP hydrolysis activity"/>
    <property type="evidence" value="ECO:0007669"/>
    <property type="project" value="RHEA"/>
</dbReference>
<dbReference type="PANTHER" id="PTHR14025:SF20">
    <property type="entry name" value="FANCONI ANEMIA GROUP M PROTEIN"/>
    <property type="match status" value="1"/>
</dbReference>
<dbReference type="InterPro" id="IPR014001">
    <property type="entry name" value="Helicase_ATP-bd"/>
</dbReference>
<dbReference type="InParanoid" id="A0A067N6X9"/>
<dbReference type="InterPro" id="IPR011545">
    <property type="entry name" value="DEAD/DEAH_box_helicase_dom"/>
</dbReference>
<evidence type="ECO:0000256" key="4">
    <source>
        <dbReference type="ARBA" id="ARBA00022801"/>
    </source>
</evidence>
<evidence type="ECO:0000256" key="3">
    <source>
        <dbReference type="ARBA" id="ARBA00022741"/>
    </source>
</evidence>
<evidence type="ECO:0000256" key="2">
    <source>
        <dbReference type="ARBA" id="ARBA00009889"/>
    </source>
</evidence>
<keyword evidence="3" id="KW-0547">Nucleotide-binding</keyword>
<comment type="subcellular location">
    <subcellularLocation>
        <location evidence="1 9">Nucleus</location>
    </subcellularLocation>
</comment>
<comment type="catalytic activity">
    <reaction evidence="8 9">
        <text>ATP + H2O = ADP + phosphate + H(+)</text>
        <dbReference type="Rhea" id="RHEA:13065"/>
        <dbReference type="ChEBI" id="CHEBI:15377"/>
        <dbReference type="ChEBI" id="CHEBI:15378"/>
        <dbReference type="ChEBI" id="CHEBI:30616"/>
        <dbReference type="ChEBI" id="CHEBI:43474"/>
        <dbReference type="ChEBI" id="CHEBI:456216"/>
        <dbReference type="EC" id="3.6.4.12"/>
    </reaction>
</comment>
<name>A0A067N6X9_BOTB1</name>
<dbReference type="EMBL" id="KL198018">
    <property type="protein sequence ID" value="KDQ19852.1"/>
    <property type="molecule type" value="Genomic_DNA"/>
</dbReference>
<organism evidence="12 13">
    <name type="scientific">Botryobasidium botryosum (strain FD-172 SS1)</name>
    <dbReference type="NCBI Taxonomy" id="930990"/>
    <lineage>
        <taxon>Eukaryota</taxon>
        <taxon>Fungi</taxon>
        <taxon>Dikarya</taxon>
        <taxon>Basidiomycota</taxon>
        <taxon>Agaricomycotina</taxon>
        <taxon>Agaricomycetes</taxon>
        <taxon>Cantharellales</taxon>
        <taxon>Botryobasidiaceae</taxon>
        <taxon>Botryobasidium</taxon>
    </lineage>
</organism>
<evidence type="ECO:0000259" key="11">
    <source>
        <dbReference type="PROSITE" id="PS51194"/>
    </source>
</evidence>
<keyword evidence="13" id="KW-1185">Reference proteome</keyword>
<reference evidence="13" key="1">
    <citation type="journal article" date="2014" name="Proc. Natl. Acad. Sci. U.S.A.">
        <title>Extensive sampling of basidiomycete genomes demonstrates inadequacy of the white-rot/brown-rot paradigm for wood decay fungi.</title>
        <authorList>
            <person name="Riley R."/>
            <person name="Salamov A.A."/>
            <person name="Brown D.W."/>
            <person name="Nagy L.G."/>
            <person name="Floudas D."/>
            <person name="Held B.W."/>
            <person name="Levasseur A."/>
            <person name="Lombard V."/>
            <person name="Morin E."/>
            <person name="Otillar R."/>
            <person name="Lindquist E.A."/>
            <person name="Sun H."/>
            <person name="LaButti K.M."/>
            <person name="Schmutz J."/>
            <person name="Jabbour D."/>
            <person name="Luo H."/>
            <person name="Baker S.E."/>
            <person name="Pisabarro A.G."/>
            <person name="Walton J.D."/>
            <person name="Blanchette R.A."/>
            <person name="Henrissat B."/>
            <person name="Martin F."/>
            <person name="Cullen D."/>
            <person name="Hibbett D.S."/>
            <person name="Grigoriev I.V."/>
        </authorList>
    </citation>
    <scope>NUCLEOTIDE SEQUENCE [LARGE SCALE GENOMIC DNA]</scope>
    <source>
        <strain evidence="13">FD-172 SS1</strain>
    </source>
</reference>
<dbReference type="GO" id="GO:0005524">
    <property type="term" value="F:ATP binding"/>
    <property type="evidence" value="ECO:0007669"/>
    <property type="project" value="UniProtKB-UniRule"/>
</dbReference>
<evidence type="ECO:0000256" key="7">
    <source>
        <dbReference type="ARBA" id="ARBA00023242"/>
    </source>
</evidence>
<dbReference type="PROSITE" id="PS51192">
    <property type="entry name" value="HELICASE_ATP_BIND_1"/>
    <property type="match status" value="1"/>
</dbReference>
<dbReference type="GO" id="GO:0043138">
    <property type="term" value="F:3'-5' DNA helicase activity"/>
    <property type="evidence" value="ECO:0007669"/>
    <property type="project" value="TreeGrafter"/>
</dbReference>
<accession>A0A067N6X9</accession>
<proteinExistence type="inferred from homology"/>
<dbReference type="Proteomes" id="UP000027195">
    <property type="component" value="Unassembled WGS sequence"/>
</dbReference>
<comment type="similarity">
    <text evidence="2 9">Belongs to the DEAD box helicase family. DEAH subfamily. FANCM sub-subfamily.</text>
</comment>
<dbReference type="CDD" id="cd18033">
    <property type="entry name" value="DEXDc_FANCM"/>
    <property type="match status" value="1"/>
</dbReference>
<dbReference type="GO" id="GO:0045003">
    <property type="term" value="P:double-strand break repair via synthesis-dependent strand annealing"/>
    <property type="evidence" value="ECO:0007669"/>
    <property type="project" value="TreeGrafter"/>
</dbReference>
<evidence type="ECO:0000256" key="6">
    <source>
        <dbReference type="ARBA" id="ARBA00022840"/>
    </source>
</evidence>
<sequence length="541" mass="60475">MKLKSDPAALHEWIYPLNFPRRDYQFNIVRASLFDNCLVALPTGLGKTFIAGVVMLNYYRWFPKGKVVFVAPTKPLVAQQIEACHQVCGIPGSDAAELTGGKARAIRAREWANKRVFYMTPQTFINDLATENCDPSDIILLVVDEAHKATGDYAYCQIVRYLMAKNPHFRLLALTATPGSTPEAVQEIVDALHISRIEIRDEASLDLRQYLHKKHTVQHIISMTENIIKIREPLAKLMEWAYGSLKNLGAFARAMTYLVIFSKICALSALSHTEAICVYESQNEESISLCYKTLQELLEGTPGSAARPPGKAAQSKLRNDVNFKKCIAELEKQIAEAQNGSGVVLHPKMEKLRSLAIEHFAQAEMNDAEEVAAGKEPQKGGSGMIIFAEFRDCVEEITTMLNEQRPLLRAIKFIGQGTDKQGKKGLAQKDQIEIIKRFKAGEFNVLVSTSIGEEGLDIGSVDIIVCYDAQKTPIRMLQRVGRTGRKRDGYVHVLLAEGKEQSNWSKSLDMYSEVQRSIVRGDQLELYGDVKRLLPAECKPE</sequence>
<dbReference type="GO" id="GO:0000400">
    <property type="term" value="F:four-way junction DNA binding"/>
    <property type="evidence" value="ECO:0007669"/>
    <property type="project" value="TreeGrafter"/>
</dbReference>
<dbReference type="InterPro" id="IPR044749">
    <property type="entry name" value="FANCM_DEXDc"/>
</dbReference>
<dbReference type="PANTHER" id="PTHR14025">
    <property type="entry name" value="FANCONI ANEMIA GROUP M FANCM FAMILY MEMBER"/>
    <property type="match status" value="1"/>
</dbReference>
<comment type="function">
    <text evidence="9">ATP-dependent DNA helicase involved in DNA damage repair by homologous recombination and in genome maintenance. Capable of unwinding D-loops. Plays a role in limiting crossover recombinants during mitotic DNA double-strand break (DSB) repair. Component of a FANCM-MHF complex which promotes gene conversion at blocked replication forks, probably by reversal of the stalled fork.</text>
</comment>
<feature type="domain" description="Helicase ATP-binding" evidence="10">
    <location>
        <begin position="28"/>
        <end position="196"/>
    </location>
</feature>
<dbReference type="GO" id="GO:0005634">
    <property type="term" value="C:nucleus"/>
    <property type="evidence" value="ECO:0007669"/>
    <property type="project" value="UniProtKB-SubCell"/>
</dbReference>
<dbReference type="PROSITE" id="PS51194">
    <property type="entry name" value="HELICASE_CTER"/>
    <property type="match status" value="1"/>
</dbReference>
<dbReference type="SUPFAM" id="SSF52540">
    <property type="entry name" value="P-loop containing nucleoside triphosphate hydrolases"/>
    <property type="match status" value="1"/>
</dbReference>
<dbReference type="EC" id="3.6.4.12" evidence="9"/>
<dbReference type="HOGENOM" id="CLU_002513_3_2_1"/>
<evidence type="ECO:0000256" key="8">
    <source>
        <dbReference type="ARBA" id="ARBA00047995"/>
    </source>
</evidence>
<keyword evidence="4" id="KW-0378">Hydrolase</keyword>
<evidence type="ECO:0000313" key="12">
    <source>
        <dbReference type="EMBL" id="KDQ19852.1"/>
    </source>
</evidence>
<dbReference type="FunCoup" id="A0A067N6X9">
    <property type="interactions" value="156"/>
</dbReference>
<comment type="subunit">
    <text evidence="9">Interacts with the MHF histone-fold complex to form the FANCM-MHF complex.</text>
</comment>
<dbReference type="AlphaFoldDB" id="A0A067N6X9"/>
<gene>
    <name evidence="12" type="ORF">BOTBODRAFT_152396</name>
</gene>